<evidence type="ECO:0000259" key="16">
    <source>
        <dbReference type="Pfam" id="PF24834"/>
    </source>
</evidence>
<dbReference type="Pfam" id="PF00974">
    <property type="entry name" value="Rhabdo_glycop_FD"/>
    <property type="match status" value="1"/>
</dbReference>
<evidence type="ECO:0000256" key="4">
    <source>
        <dbReference type="ARBA" id="ARBA00022692"/>
    </source>
</evidence>
<reference evidence="17" key="1">
    <citation type="submission" date="2018-07" db="EMBL/GenBank/DDBJ databases">
        <title>New detections and full genome characterization of the rabies related lyssavirus, Lagos bat virus.</title>
        <authorList>
            <person name="Coertse J."/>
            <person name="Geldenhuys M."/>
            <person name="Weyer J."/>
            <person name="Bloomberg L."/>
            <person name="Le Roux K."/>
            <person name="Nel L.H."/>
            <person name="Markotter W."/>
        </authorList>
    </citation>
    <scope>NUCLEOTIDE SEQUENCE</scope>
    <source>
        <strain evidence="17">LBV/UP6414/E.wahlbergi/RSA/2016</strain>
    </source>
</reference>
<dbReference type="GO" id="GO:0055036">
    <property type="term" value="C:virion membrane"/>
    <property type="evidence" value="ECO:0007669"/>
    <property type="project" value="UniProtKB-SubCell"/>
</dbReference>
<organismHost>
    <name type="scientific">Mammalia</name>
    <name type="common">mammals</name>
    <dbReference type="NCBI Taxonomy" id="40674"/>
</organismHost>
<evidence type="ECO:0000256" key="1">
    <source>
        <dbReference type="ARBA" id="ARBA00004563"/>
    </source>
</evidence>
<keyword evidence="8 13" id="KW-1133">Transmembrane helix</keyword>
<evidence type="ECO:0000256" key="7">
    <source>
        <dbReference type="ARBA" id="ARBA00022879"/>
    </source>
</evidence>
<sequence length="522" mass="58621">MSQLILIPFLCVVIVTSVGDFPLYTIPEKIGTWTPIDLIHLTCPNNLLSGDDGCSDTATFSYIDLKTGYLTHQKVSGFTCTGVVNEAVTYTNFVGYVTTTFKRKHFKPTALACRDAFHWKISGDPRYEESLHTPYPDNSWLRTVTTTKESLLIISPSIVEMDVYSRTLHSPMFPGGVCSKFYPSSPSCPTNHDYTLWLPEDANLSMACDIFVTSTGKKSMNGSRMCGFTDERGFYRTLKGACKLTLCGKPGLRLYDGTWVSFTRPEINVWCSPNQLVNVHNNRLDEIEHLIVGDLIRKREECLDTLETILMSKSISFRRLSHFRKLVPGYGKAYTIINGSLMETNVHYLRVDSWNDILPSKGCLKMNKQCVDSYKGVFFNGIIKGLDGHILIPEMQSSLLKQHMDLLKAAVFPLRHPLIDQNSLFKKDGDADDFVEVHMPDIQKLISDVDLGLPSWSLYVLIGAAVIAFLILICLIHICCKKRGRTRPSIERPDPPLSLSTTPQSRAKVVSSWESYKGTSNV</sequence>
<dbReference type="InterPro" id="IPR055447">
    <property type="entry name" value="Rhabdo_glycop_CD"/>
</dbReference>
<keyword evidence="10" id="KW-0564">Palmitate</keyword>
<protein>
    <recommendedName>
        <fullName evidence="3">Glycoprotein</fullName>
    </recommendedName>
</protein>
<evidence type="ECO:0000256" key="2">
    <source>
        <dbReference type="ARBA" id="ARBA00007199"/>
    </source>
</evidence>
<evidence type="ECO:0000256" key="5">
    <source>
        <dbReference type="ARBA" id="ARBA00022729"/>
    </source>
</evidence>
<dbReference type="SUPFAM" id="SSF161008">
    <property type="entry name" value="Viral glycoprotein ectodomain-like"/>
    <property type="match status" value="1"/>
</dbReference>
<accession>A0A565DIL6</accession>
<dbReference type="Pfam" id="PF24834">
    <property type="entry name" value="PH_Rhabdo_glycop"/>
    <property type="match status" value="1"/>
</dbReference>
<evidence type="ECO:0000256" key="10">
    <source>
        <dbReference type="ARBA" id="ARBA00023139"/>
    </source>
</evidence>
<comment type="subcellular location">
    <subcellularLocation>
        <location evidence="1">Virion membrane</location>
        <topology evidence="1">Single-pass type I membrane protein</topology>
    </subcellularLocation>
</comment>
<evidence type="ECO:0000259" key="15">
    <source>
        <dbReference type="Pfam" id="PF24833"/>
    </source>
</evidence>
<gene>
    <name evidence="17" type="primary">G</name>
</gene>
<name>A0A565DIL6_LBV</name>
<dbReference type="Pfam" id="PF24833">
    <property type="entry name" value="Rhabdo_glycop_CD"/>
    <property type="match status" value="1"/>
</dbReference>
<keyword evidence="12" id="KW-0449">Lipoprotein</keyword>
<feature type="transmembrane region" description="Helical" evidence="13">
    <location>
        <begin position="456"/>
        <end position="480"/>
    </location>
</feature>
<dbReference type="GO" id="GO:0019031">
    <property type="term" value="C:viral envelope"/>
    <property type="evidence" value="ECO:0007669"/>
    <property type="project" value="UniProtKB-KW"/>
</dbReference>
<evidence type="ECO:0000256" key="3">
    <source>
        <dbReference type="ARBA" id="ARBA00015600"/>
    </source>
</evidence>
<evidence type="ECO:0000313" key="17">
    <source>
        <dbReference type="EMBL" id="QCC30174.1"/>
    </source>
</evidence>
<dbReference type="EMBL" id="MH643893">
    <property type="protein sequence ID" value="QCC30174.1"/>
    <property type="molecule type" value="Viral_cRNA"/>
</dbReference>
<evidence type="ECO:0000256" key="11">
    <source>
        <dbReference type="ARBA" id="ARBA00023180"/>
    </source>
</evidence>
<feature type="domain" description="Glycoprotein G PH" evidence="16">
    <location>
        <begin position="185"/>
        <end position="259"/>
    </location>
</feature>
<feature type="domain" description="Spike glycoprotein G central" evidence="15">
    <location>
        <begin position="270"/>
        <end position="388"/>
    </location>
</feature>
<organism evidence="17">
    <name type="scientific">Lagos bat virus</name>
    <name type="common">LBV</name>
    <dbReference type="NCBI Taxonomy" id="38766"/>
    <lineage>
        <taxon>Viruses</taxon>
        <taxon>Riboviria</taxon>
        <taxon>Orthornavirae</taxon>
        <taxon>Negarnaviricota</taxon>
        <taxon>Haploviricotina</taxon>
        <taxon>Monjiviricetes</taxon>
        <taxon>Mononegavirales</taxon>
        <taxon>Rhabdoviridae</taxon>
        <taxon>Alpharhabdovirinae</taxon>
        <taxon>Lyssavirus</taxon>
    </lineage>
</organism>
<dbReference type="InterPro" id="IPR001903">
    <property type="entry name" value="Rhabdo_glycop_FD"/>
</dbReference>
<evidence type="ECO:0000256" key="13">
    <source>
        <dbReference type="SAM" id="Phobius"/>
    </source>
</evidence>
<evidence type="ECO:0000256" key="6">
    <source>
        <dbReference type="ARBA" id="ARBA00022844"/>
    </source>
</evidence>
<dbReference type="Gene3D" id="2.30.30.640">
    <property type="match status" value="1"/>
</dbReference>
<evidence type="ECO:0000256" key="8">
    <source>
        <dbReference type="ARBA" id="ARBA00022989"/>
    </source>
</evidence>
<organismHost>
    <name type="scientific">Homo sapiens</name>
    <name type="common">Human</name>
    <dbReference type="NCBI Taxonomy" id="9606"/>
</organismHost>
<evidence type="ECO:0000259" key="14">
    <source>
        <dbReference type="Pfam" id="PF00974"/>
    </source>
</evidence>
<evidence type="ECO:0000256" key="12">
    <source>
        <dbReference type="ARBA" id="ARBA00023288"/>
    </source>
</evidence>
<keyword evidence="7" id="KW-0261">Viral envelope protein</keyword>
<keyword evidence="6" id="KW-0946">Virion</keyword>
<keyword evidence="4 13" id="KW-0812">Transmembrane</keyword>
<proteinExistence type="inferred from homology"/>
<evidence type="ECO:0000256" key="9">
    <source>
        <dbReference type="ARBA" id="ARBA00023136"/>
    </source>
</evidence>
<dbReference type="Gene3D" id="2.30.29.130">
    <property type="match status" value="1"/>
</dbReference>
<keyword evidence="9 13" id="KW-0472">Membrane</keyword>
<feature type="domain" description="Spike glycoprotein fusion" evidence="14">
    <location>
        <begin position="75"/>
        <end position="178"/>
    </location>
</feature>
<keyword evidence="11" id="KW-0325">Glycoprotein</keyword>
<dbReference type="InterPro" id="IPR055448">
    <property type="entry name" value="PH_Rhabdo_glycop"/>
</dbReference>
<keyword evidence="5" id="KW-0732">Signal</keyword>
<comment type="similarity">
    <text evidence="2">Belongs to the lyssavirus glycoprotein family.</text>
</comment>